<protein>
    <submittedName>
        <fullName evidence="2">Transglutaminase</fullName>
    </submittedName>
</protein>
<dbReference type="EMBL" id="CP029550">
    <property type="protein sequence ID" value="AWN42368.1"/>
    <property type="molecule type" value="Genomic_DNA"/>
</dbReference>
<dbReference type="AlphaFoldDB" id="A0A2U8W9S9"/>
<proteinExistence type="predicted"/>
<organism evidence="2 3">
    <name type="scientific">Methylobacterium durans</name>
    <dbReference type="NCBI Taxonomy" id="2202825"/>
    <lineage>
        <taxon>Bacteria</taxon>
        <taxon>Pseudomonadati</taxon>
        <taxon>Pseudomonadota</taxon>
        <taxon>Alphaproteobacteria</taxon>
        <taxon>Hyphomicrobiales</taxon>
        <taxon>Methylobacteriaceae</taxon>
        <taxon>Methylobacterium</taxon>
    </lineage>
</organism>
<dbReference type="Pfam" id="PF01841">
    <property type="entry name" value="Transglut_core"/>
    <property type="match status" value="1"/>
</dbReference>
<dbReference type="PANTHER" id="PTHR33490:SF12">
    <property type="entry name" value="BLL5557 PROTEIN"/>
    <property type="match status" value="1"/>
</dbReference>
<dbReference type="InterPro" id="IPR002931">
    <property type="entry name" value="Transglutaminase-like"/>
</dbReference>
<dbReference type="Proteomes" id="UP000245926">
    <property type="component" value="Chromosome"/>
</dbReference>
<dbReference type="PANTHER" id="PTHR33490">
    <property type="entry name" value="BLR5614 PROTEIN-RELATED"/>
    <property type="match status" value="1"/>
</dbReference>
<dbReference type="Gene3D" id="3.10.620.30">
    <property type="match status" value="1"/>
</dbReference>
<dbReference type="RefSeq" id="WP_109892180.1">
    <property type="nucleotide sequence ID" value="NZ_CP029550.1"/>
</dbReference>
<feature type="domain" description="Transglutaminase-like" evidence="1">
    <location>
        <begin position="161"/>
        <end position="231"/>
    </location>
</feature>
<dbReference type="SUPFAM" id="SSF54001">
    <property type="entry name" value="Cysteine proteinases"/>
    <property type="match status" value="1"/>
</dbReference>
<name>A0A2U8W9S9_9HYPH</name>
<evidence type="ECO:0000259" key="1">
    <source>
        <dbReference type="SMART" id="SM00460"/>
    </source>
</evidence>
<evidence type="ECO:0000313" key="2">
    <source>
        <dbReference type="EMBL" id="AWN42368.1"/>
    </source>
</evidence>
<dbReference type="KEGG" id="mets:DK389_20040"/>
<accession>A0A2U8W9S9</accession>
<dbReference type="SMART" id="SM00460">
    <property type="entry name" value="TGc"/>
    <property type="match status" value="1"/>
</dbReference>
<dbReference type="InterPro" id="IPR038765">
    <property type="entry name" value="Papain-like_cys_pep_sf"/>
</dbReference>
<evidence type="ECO:0000313" key="3">
    <source>
        <dbReference type="Proteomes" id="UP000245926"/>
    </source>
</evidence>
<sequence>MKIRTGFDIAFEASQPTPMLLMLSVHPTRLPDLLTPHAIRFDPPIPSRDYADMFGNTCTRILAPPGRLTISADLTLSDDGLKDVVAADARQIPVQDLSDDVLIYLLGSRYCDTDKLTETAWSLFGTAPEGWARVQAIVDYVHERIRFDYQQADATRTAWDGFMQRQGVCRDFAHLAITLCRCMNIPARYATGYLGDIGVPPVPDPMDFSAWFEVHLQGPEGPRWYTFDARHNTPRIGRILMARGRDATDVAITTQFGFAQLVRFDVHTEEVA</sequence>
<gene>
    <name evidence="2" type="ORF">DK389_20040</name>
</gene>
<dbReference type="OrthoDB" id="5438043at2"/>
<keyword evidence="3" id="KW-1185">Reference proteome</keyword>
<dbReference type="Gene3D" id="2.60.40.2250">
    <property type="match status" value="1"/>
</dbReference>
<reference evidence="3" key="1">
    <citation type="submission" date="2018-05" db="EMBL/GenBank/DDBJ databases">
        <title>Complete Genome Sequence of Methylobacterium sp. 17SD2-17.</title>
        <authorList>
            <person name="Srinivasan S."/>
        </authorList>
    </citation>
    <scope>NUCLEOTIDE SEQUENCE [LARGE SCALE GENOMIC DNA]</scope>
    <source>
        <strain evidence="3">17SD2-17</strain>
    </source>
</reference>